<evidence type="ECO:0000256" key="11">
    <source>
        <dbReference type="PIRNR" id="PIRNR000641"/>
    </source>
</evidence>
<feature type="domain" description="Apple" evidence="15">
    <location>
        <begin position="325"/>
        <end position="410"/>
    </location>
</feature>
<comment type="similarity">
    <text evidence="11">Belongs to the protein kinase superfamily. Ser/Thr protein kinase family.</text>
</comment>
<keyword evidence="5 11" id="KW-0418">Kinase</keyword>
<dbReference type="InterPro" id="IPR003609">
    <property type="entry name" value="Pan_app"/>
</dbReference>
<dbReference type="SMART" id="SM00108">
    <property type="entry name" value="B_lectin"/>
    <property type="match status" value="1"/>
</dbReference>
<dbReference type="GO" id="GO:0004674">
    <property type="term" value="F:protein serine/threonine kinase activity"/>
    <property type="evidence" value="ECO:0007669"/>
    <property type="project" value="UniProtKB-KW"/>
</dbReference>
<keyword evidence="7" id="KW-1015">Disulfide bond</keyword>
<dbReference type="InterPro" id="IPR024171">
    <property type="entry name" value="SRK-like_kinase"/>
</dbReference>
<dbReference type="SUPFAM" id="SSF51110">
    <property type="entry name" value="alpha-D-mannose-specific plant lectins"/>
    <property type="match status" value="1"/>
</dbReference>
<feature type="domain" description="Bulb-type lectin" evidence="14">
    <location>
        <begin position="34"/>
        <end position="160"/>
    </location>
</feature>
<keyword evidence="12" id="KW-0472">Membrane</keyword>
<sequence length="755" mass="85723">MWLLRSNMHSHSILSFFFITMILLVFYHLNCEAGDSINVENPLNGSRETLVSAGKRFELGFFTPEGNDKSHNRYVGIWYYELTPTTIVWVANRDNPVSDSCEVFRIADDGNLEIWCKNGDRSSITNLQKSTNFDRTLRLVDSGNLILFHGREILWQSFDFPTDTFLPGMEMNDNMELTSWISSSNPGRGNYTFRRAQDLYNIYNGSKVHWKSGWLGPNGTFIYNELPNVVAQILSGYHTQLDQENNLNISFPNVTWASYYNNSRLLMNASGEIKYYYNNSLLWLEPKNFCSKYDACGKFGICDIENERICQCLPGFRLGRYSDGCERESTLSQDDEFLNLNLAKIGGQVTSFHQAQGEATCRNECLSRPKCEAYIYEQISKRAVGDPIAMCYIWTDLENLQKGYTDDGVCLSLRVPFSYIAKPASRICLPCLNTSIPYPLSIQPNCGDPSYSGFYCNNSTGEISFQALSGNYPVIDIDLEKHSFNILVNSPSADICNGTELSQSVNFTVNPTLPFYFTRCYNFRANPGVRSAKIEIGWEPPSEPVCKMSTDCKDWPNSHCQEKVGGERRCHCNQGFGWDGLNVNCTEAPTDLQKGSEESKNKLLTRYVIVLTALLVGVILVCSSYILYRRRRMVEGSGNQGSIETIPVLFSYERERQVNDMMHEKDNAIDVPFYNFDTILSATDNFSDANKLGRGGFGPVYKAKFPGGREIAVKRLSSCSVQGIDEFLNEVNLIAKLQHRNLWYVEFSLWQFKVD</sequence>
<proteinExistence type="inferred from homology"/>
<reference evidence="17" key="1">
    <citation type="journal article" date="2018" name="Gigascience">
        <title>Genome assembly of the Pink Ipe (Handroanthus impetiginosus, Bignoniaceae), a highly valued, ecologically keystone Neotropical timber forest tree.</title>
        <authorList>
            <person name="Silva-Junior O.B."/>
            <person name="Grattapaglia D."/>
            <person name="Novaes E."/>
            <person name="Collevatti R.G."/>
        </authorList>
    </citation>
    <scope>NUCLEOTIDE SEQUENCE [LARGE SCALE GENOMIC DNA]</scope>
    <source>
        <strain evidence="17">cv. UFG-1</strain>
    </source>
</reference>
<comment type="catalytic activity">
    <reaction evidence="10 11">
        <text>L-seryl-[protein] + ATP = O-phospho-L-seryl-[protein] + ADP + H(+)</text>
        <dbReference type="Rhea" id="RHEA:17989"/>
        <dbReference type="Rhea" id="RHEA-COMP:9863"/>
        <dbReference type="Rhea" id="RHEA-COMP:11604"/>
        <dbReference type="ChEBI" id="CHEBI:15378"/>
        <dbReference type="ChEBI" id="CHEBI:29999"/>
        <dbReference type="ChEBI" id="CHEBI:30616"/>
        <dbReference type="ChEBI" id="CHEBI:83421"/>
        <dbReference type="ChEBI" id="CHEBI:456216"/>
        <dbReference type="EC" id="2.7.11.1"/>
    </reaction>
</comment>
<accession>A0A2G9GMC6</accession>
<keyword evidence="8" id="KW-0325">Glycoprotein</keyword>
<evidence type="ECO:0000256" key="10">
    <source>
        <dbReference type="ARBA" id="ARBA00048679"/>
    </source>
</evidence>
<evidence type="ECO:0000313" key="17">
    <source>
        <dbReference type="Proteomes" id="UP000231279"/>
    </source>
</evidence>
<protein>
    <recommendedName>
        <fullName evidence="11">Receptor-like serine/threonine-protein kinase</fullName>
        <ecNumber evidence="11">2.7.11.1</ecNumber>
    </recommendedName>
</protein>
<keyword evidence="6 11" id="KW-0067">ATP-binding</keyword>
<evidence type="ECO:0000256" key="9">
    <source>
        <dbReference type="ARBA" id="ARBA00047899"/>
    </source>
</evidence>
<keyword evidence="17" id="KW-1185">Reference proteome</keyword>
<evidence type="ECO:0000256" key="8">
    <source>
        <dbReference type="ARBA" id="ARBA00023180"/>
    </source>
</evidence>
<evidence type="ECO:0000259" key="13">
    <source>
        <dbReference type="PROSITE" id="PS50011"/>
    </source>
</evidence>
<dbReference type="Gene3D" id="3.30.200.20">
    <property type="entry name" value="Phosphorylase Kinase, domain 1"/>
    <property type="match status" value="1"/>
</dbReference>
<evidence type="ECO:0000256" key="1">
    <source>
        <dbReference type="ARBA" id="ARBA00022527"/>
    </source>
</evidence>
<dbReference type="Pfam" id="PF00954">
    <property type="entry name" value="S_locus_glycop"/>
    <property type="match status" value="1"/>
</dbReference>
<evidence type="ECO:0000256" key="4">
    <source>
        <dbReference type="ARBA" id="ARBA00022741"/>
    </source>
</evidence>
<keyword evidence="1 11" id="KW-0723">Serine/threonine-protein kinase</keyword>
<dbReference type="InterPro" id="IPR011009">
    <property type="entry name" value="Kinase-like_dom_sf"/>
</dbReference>
<dbReference type="PROSITE" id="PS50927">
    <property type="entry name" value="BULB_LECTIN"/>
    <property type="match status" value="1"/>
</dbReference>
<evidence type="ECO:0000256" key="12">
    <source>
        <dbReference type="SAM" id="Phobius"/>
    </source>
</evidence>
<dbReference type="CDD" id="cd00028">
    <property type="entry name" value="B_lectin"/>
    <property type="match status" value="1"/>
</dbReference>
<evidence type="ECO:0000256" key="2">
    <source>
        <dbReference type="ARBA" id="ARBA00022679"/>
    </source>
</evidence>
<evidence type="ECO:0000259" key="14">
    <source>
        <dbReference type="PROSITE" id="PS50927"/>
    </source>
</evidence>
<dbReference type="PROSITE" id="PS01186">
    <property type="entry name" value="EGF_2"/>
    <property type="match status" value="2"/>
</dbReference>
<dbReference type="PANTHER" id="PTHR32444">
    <property type="entry name" value="BULB-TYPE LECTIN DOMAIN-CONTAINING PROTEIN"/>
    <property type="match status" value="1"/>
</dbReference>
<keyword evidence="4 11" id="KW-0547">Nucleotide-binding</keyword>
<dbReference type="Gene3D" id="2.90.10.10">
    <property type="entry name" value="Bulb-type lectin domain"/>
    <property type="match status" value="1"/>
</dbReference>
<gene>
    <name evidence="16" type="ORF">CDL12_21076</name>
</gene>
<dbReference type="GO" id="GO:0005524">
    <property type="term" value="F:ATP binding"/>
    <property type="evidence" value="ECO:0007669"/>
    <property type="project" value="UniProtKB-KW"/>
</dbReference>
<dbReference type="InterPro" id="IPR000858">
    <property type="entry name" value="S_locus_glycoprot_dom"/>
</dbReference>
<name>A0A2G9GMC6_9LAMI</name>
<feature type="domain" description="Protein kinase" evidence="13">
    <location>
        <begin position="686"/>
        <end position="755"/>
    </location>
</feature>
<dbReference type="PROSITE" id="PS50011">
    <property type="entry name" value="PROTEIN_KINASE_DOM"/>
    <property type="match status" value="1"/>
</dbReference>
<dbReference type="InterPro" id="IPR001480">
    <property type="entry name" value="Bulb-type_lectin_dom"/>
</dbReference>
<dbReference type="Pfam" id="PF01453">
    <property type="entry name" value="B_lectin"/>
    <property type="match status" value="1"/>
</dbReference>
<dbReference type="OrthoDB" id="1741851at2759"/>
<evidence type="ECO:0000256" key="6">
    <source>
        <dbReference type="ARBA" id="ARBA00022840"/>
    </source>
</evidence>
<dbReference type="EMBL" id="NKXS01004442">
    <property type="protein sequence ID" value="PIN06372.1"/>
    <property type="molecule type" value="Genomic_DNA"/>
</dbReference>
<feature type="transmembrane region" description="Helical" evidence="12">
    <location>
        <begin position="12"/>
        <end position="29"/>
    </location>
</feature>
<dbReference type="InterPro" id="IPR000742">
    <property type="entry name" value="EGF"/>
</dbReference>
<dbReference type="InterPro" id="IPR000719">
    <property type="entry name" value="Prot_kinase_dom"/>
</dbReference>
<comment type="catalytic activity">
    <reaction evidence="9 11">
        <text>L-threonyl-[protein] + ATP = O-phospho-L-threonyl-[protein] + ADP + H(+)</text>
        <dbReference type="Rhea" id="RHEA:46608"/>
        <dbReference type="Rhea" id="RHEA-COMP:11060"/>
        <dbReference type="Rhea" id="RHEA-COMP:11605"/>
        <dbReference type="ChEBI" id="CHEBI:15378"/>
        <dbReference type="ChEBI" id="CHEBI:30013"/>
        <dbReference type="ChEBI" id="CHEBI:30616"/>
        <dbReference type="ChEBI" id="CHEBI:61977"/>
        <dbReference type="ChEBI" id="CHEBI:456216"/>
        <dbReference type="EC" id="2.7.11.1"/>
    </reaction>
</comment>
<keyword evidence="3" id="KW-0732">Signal</keyword>
<dbReference type="AlphaFoldDB" id="A0A2G9GMC6"/>
<evidence type="ECO:0000259" key="15">
    <source>
        <dbReference type="PROSITE" id="PS50948"/>
    </source>
</evidence>
<comment type="caution">
    <text evidence="16">The sequence shown here is derived from an EMBL/GenBank/DDBJ whole genome shotgun (WGS) entry which is preliminary data.</text>
</comment>
<evidence type="ECO:0000256" key="5">
    <source>
        <dbReference type="ARBA" id="ARBA00022777"/>
    </source>
</evidence>
<evidence type="ECO:0000256" key="3">
    <source>
        <dbReference type="ARBA" id="ARBA00022729"/>
    </source>
</evidence>
<dbReference type="EC" id="2.7.11.1" evidence="11"/>
<dbReference type="Proteomes" id="UP000231279">
    <property type="component" value="Unassembled WGS sequence"/>
</dbReference>
<dbReference type="PIRSF" id="PIRSF000641">
    <property type="entry name" value="SRK"/>
    <property type="match status" value="1"/>
</dbReference>
<dbReference type="Pfam" id="PF08276">
    <property type="entry name" value="PAN_2"/>
    <property type="match status" value="1"/>
</dbReference>
<feature type="transmembrane region" description="Helical" evidence="12">
    <location>
        <begin position="607"/>
        <end position="628"/>
    </location>
</feature>
<dbReference type="InterPro" id="IPR036426">
    <property type="entry name" value="Bulb-type_lectin_dom_sf"/>
</dbReference>
<dbReference type="GO" id="GO:0048544">
    <property type="term" value="P:recognition of pollen"/>
    <property type="evidence" value="ECO:0007669"/>
    <property type="project" value="InterPro"/>
</dbReference>
<keyword evidence="12" id="KW-1133">Transmembrane helix</keyword>
<keyword evidence="12" id="KW-0812">Transmembrane</keyword>
<evidence type="ECO:0000256" key="7">
    <source>
        <dbReference type="ARBA" id="ARBA00023157"/>
    </source>
</evidence>
<dbReference type="PROSITE" id="PS50948">
    <property type="entry name" value="PAN"/>
    <property type="match status" value="1"/>
</dbReference>
<organism evidence="16 17">
    <name type="scientific">Handroanthus impetiginosus</name>
    <dbReference type="NCBI Taxonomy" id="429701"/>
    <lineage>
        <taxon>Eukaryota</taxon>
        <taxon>Viridiplantae</taxon>
        <taxon>Streptophyta</taxon>
        <taxon>Embryophyta</taxon>
        <taxon>Tracheophyta</taxon>
        <taxon>Spermatophyta</taxon>
        <taxon>Magnoliopsida</taxon>
        <taxon>eudicotyledons</taxon>
        <taxon>Gunneridae</taxon>
        <taxon>Pentapetalae</taxon>
        <taxon>asterids</taxon>
        <taxon>lamiids</taxon>
        <taxon>Lamiales</taxon>
        <taxon>Bignoniaceae</taxon>
        <taxon>Crescentiina</taxon>
        <taxon>Tabebuia alliance</taxon>
        <taxon>Handroanthus</taxon>
    </lineage>
</organism>
<keyword evidence="2 11" id="KW-0808">Transferase</keyword>
<dbReference type="GO" id="GO:0106310">
    <property type="term" value="F:protein serine kinase activity"/>
    <property type="evidence" value="ECO:0007669"/>
    <property type="project" value="RHEA"/>
</dbReference>
<dbReference type="SUPFAM" id="SSF56112">
    <property type="entry name" value="Protein kinase-like (PK-like)"/>
    <property type="match status" value="1"/>
</dbReference>
<dbReference type="STRING" id="429701.A0A2G9GMC6"/>
<evidence type="ECO:0000313" key="16">
    <source>
        <dbReference type="EMBL" id="PIN06372.1"/>
    </source>
</evidence>
<dbReference type="PANTHER" id="PTHR32444:SF235">
    <property type="entry name" value="OS01G0783900 PROTEIN"/>
    <property type="match status" value="1"/>
</dbReference>